<sequence>MLTEFYQRKMSGRFESFDHDGDGVVTQADFELMANRAVSALGLSKQAAQGKALLEGARQYWRNLAEAADSDGDGRITSEEFAGSITNSKVGTPQGQAQAAQPWVDALVQAADSDGDGRLDSQECKRMLEVLGVEPAAVEGSAPYLAEADGSIKIDTVREAALKLYTADTPYNPANASFGKF</sequence>
<evidence type="ECO:0000259" key="1">
    <source>
        <dbReference type="PROSITE" id="PS50222"/>
    </source>
</evidence>
<keyword evidence="3" id="KW-1185">Reference proteome</keyword>
<protein>
    <submittedName>
        <fullName evidence="2">Ca2+-binding EF-hand superfamily protein</fullName>
    </submittedName>
</protein>
<dbReference type="InterPro" id="IPR011992">
    <property type="entry name" value="EF-hand-dom_pair"/>
</dbReference>
<organism evidence="2 3">
    <name type="scientific">Nonomuraea africana</name>
    <dbReference type="NCBI Taxonomy" id="46171"/>
    <lineage>
        <taxon>Bacteria</taxon>
        <taxon>Bacillati</taxon>
        <taxon>Actinomycetota</taxon>
        <taxon>Actinomycetes</taxon>
        <taxon>Streptosporangiales</taxon>
        <taxon>Streptosporangiaceae</taxon>
        <taxon>Nonomuraea</taxon>
    </lineage>
</organism>
<comment type="caution">
    <text evidence="2">The sequence shown here is derived from an EMBL/GenBank/DDBJ whole genome shotgun (WGS) entry which is preliminary data.</text>
</comment>
<name>A0ABR9KEI3_9ACTN</name>
<accession>A0ABR9KEI3</accession>
<evidence type="ECO:0000313" key="2">
    <source>
        <dbReference type="EMBL" id="MBE1560436.1"/>
    </source>
</evidence>
<proteinExistence type="predicted"/>
<feature type="domain" description="EF-hand" evidence="1">
    <location>
        <begin position="56"/>
        <end position="91"/>
    </location>
</feature>
<dbReference type="InterPro" id="IPR002048">
    <property type="entry name" value="EF_hand_dom"/>
</dbReference>
<feature type="domain" description="EF-hand" evidence="1">
    <location>
        <begin position="99"/>
        <end position="134"/>
    </location>
</feature>
<reference evidence="2 3" key="1">
    <citation type="submission" date="2020-10" db="EMBL/GenBank/DDBJ databases">
        <title>Sequencing the genomes of 1000 actinobacteria strains.</title>
        <authorList>
            <person name="Klenk H.-P."/>
        </authorList>
    </citation>
    <scope>NUCLEOTIDE SEQUENCE [LARGE SCALE GENOMIC DNA]</scope>
    <source>
        <strain evidence="2 3">DSM 43748</strain>
    </source>
</reference>
<dbReference type="InterPro" id="IPR018247">
    <property type="entry name" value="EF_Hand_1_Ca_BS"/>
</dbReference>
<dbReference type="SMART" id="SM00054">
    <property type="entry name" value="EFh"/>
    <property type="match status" value="3"/>
</dbReference>
<dbReference type="SUPFAM" id="SSF47473">
    <property type="entry name" value="EF-hand"/>
    <property type="match status" value="1"/>
</dbReference>
<dbReference type="Gene3D" id="1.10.238.10">
    <property type="entry name" value="EF-hand"/>
    <property type="match status" value="1"/>
</dbReference>
<dbReference type="PROSITE" id="PS00018">
    <property type="entry name" value="EF_HAND_1"/>
    <property type="match status" value="2"/>
</dbReference>
<dbReference type="PROSITE" id="PS50222">
    <property type="entry name" value="EF_HAND_2"/>
    <property type="match status" value="2"/>
</dbReference>
<dbReference type="RefSeq" id="WP_192775512.1">
    <property type="nucleotide sequence ID" value="NZ_BAAASY010000035.1"/>
</dbReference>
<gene>
    <name evidence="2" type="ORF">H4W81_003215</name>
</gene>
<evidence type="ECO:0000313" key="3">
    <source>
        <dbReference type="Proteomes" id="UP000661607"/>
    </source>
</evidence>
<dbReference type="Pfam" id="PF13202">
    <property type="entry name" value="EF-hand_5"/>
    <property type="match status" value="1"/>
</dbReference>
<dbReference type="Proteomes" id="UP000661607">
    <property type="component" value="Unassembled WGS sequence"/>
</dbReference>
<dbReference type="Pfam" id="PF13499">
    <property type="entry name" value="EF-hand_7"/>
    <property type="match status" value="1"/>
</dbReference>
<dbReference type="EMBL" id="JADBEF010000001">
    <property type="protein sequence ID" value="MBE1560436.1"/>
    <property type="molecule type" value="Genomic_DNA"/>
</dbReference>